<dbReference type="GO" id="GO:0006801">
    <property type="term" value="P:superoxide metabolic process"/>
    <property type="evidence" value="ECO:0007669"/>
    <property type="project" value="InterPro"/>
</dbReference>
<dbReference type="PANTHER" id="PTHR10003">
    <property type="entry name" value="SUPEROXIDE DISMUTASE CU-ZN -RELATED"/>
    <property type="match status" value="1"/>
</dbReference>
<dbReference type="CDD" id="cd00305">
    <property type="entry name" value="Cu-Zn_Superoxide_Dismutase"/>
    <property type="match status" value="1"/>
</dbReference>
<dbReference type="Gene3D" id="2.60.40.200">
    <property type="entry name" value="Superoxide dismutase, copper/zinc binding domain"/>
    <property type="match status" value="1"/>
</dbReference>
<dbReference type="SUPFAM" id="SSF49329">
    <property type="entry name" value="Cu,Zn superoxide dismutase-like"/>
    <property type="match status" value="1"/>
</dbReference>
<dbReference type="InterPro" id="IPR024134">
    <property type="entry name" value="SOD_Cu/Zn_/chaperone"/>
</dbReference>
<comment type="similarity">
    <text evidence="1">Belongs to the Cu-Zn superoxide dismutase family.</text>
</comment>
<organism evidence="4 5">
    <name type="scientific">Beijerinckia indica subsp. indica (strain ATCC 9039 / DSM 1715 / NCIMB 8712)</name>
    <dbReference type="NCBI Taxonomy" id="395963"/>
    <lineage>
        <taxon>Bacteria</taxon>
        <taxon>Pseudomonadati</taxon>
        <taxon>Pseudomonadota</taxon>
        <taxon>Alphaproteobacteria</taxon>
        <taxon>Hyphomicrobiales</taxon>
        <taxon>Beijerinckiaceae</taxon>
        <taxon>Beijerinckia</taxon>
    </lineage>
</organism>
<keyword evidence="5" id="KW-1185">Reference proteome</keyword>
<feature type="domain" description="Superoxide dismutase copper/zinc binding" evidence="3">
    <location>
        <begin position="37"/>
        <end position="170"/>
    </location>
</feature>
<reference evidence="5" key="1">
    <citation type="submission" date="2008-03" db="EMBL/GenBank/DDBJ databases">
        <title>Complete sequence of chromosome of Beijerinckia indica subsp. indica ATCC 9039.</title>
        <authorList>
            <consortium name="US DOE Joint Genome Institute"/>
            <person name="Copeland A."/>
            <person name="Lucas S."/>
            <person name="Lapidus A."/>
            <person name="Glavina del Rio T."/>
            <person name="Dalin E."/>
            <person name="Tice H."/>
            <person name="Bruce D."/>
            <person name="Goodwin L."/>
            <person name="Pitluck S."/>
            <person name="LaButti K."/>
            <person name="Schmutz J."/>
            <person name="Larimer F."/>
            <person name="Land M."/>
            <person name="Hauser L."/>
            <person name="Kyrpides N."/>
            <person name="Mikhailova N."/>
            <person name="Dunfield P.F."/>
            <person name="Dedysh S.N."/>
            <person name="Liesack W."/>
            <person name="Saw J.H."/>
            <person name="Alam M."/>
            <person name="Chen Y."/>
            <person name="Murrell J.C."/>
            <person name="Richardson P."/>
        </authorList>
    </citation>
    <scope>NUCLEOTIDE SEQUENCE [LARGE SCALE GENOMIC DNA]</scope>
    <source>
        <strain evidence="5">ATCC 9039 / DSM 1715 / NCIMB 8712</strain>
    </source>
</reference>
<name>B2IBA9_BEII9</name>
<reference evidence="4 5" key="2">
    <citation type="journal article" date="2010" name="J. Bacteriol.">
        <title>Complete genome sequence of Beijerinckia indica subsp. indica.</title>
        <authorList>
            <person name="Tamas I."/>
            <person name="Dedysh S.N."/>
            <person name="Liesack W."/>
            <person name="Stott M.B."/>
            <person name="Alam M."/>
            <person name="Murrell J.C."/>
            <person name="Dunfield P.F."/>
        </authorList>
    </citation>
    <scope>NUCLEOTIDE SEQUENCE [LARGE SCALE GENOMIC DNA]</scope>
    <source>
        <strain evidence="5">ATCC 9039 / DSM 1715 / NCIMB 8712</strain>
    </source>
</reference>
<keyword evidence="2" id="KW-0732">Signal</keyword>
<dbReference type="RefSeq" id="WP_012384550.1">
    <property type="nucleotide sequence ID" value="NC_010581.1"/>
</dbReference>
<accession>B2IBA9</accession>
<dbReference type="GO" id="GO:0005507">
    <property type="term" value="F:copper ion binding"/>
    <property type="evidence" value="ECO:0007669"/>
    <property type="project" value="InterPro"/>
</dbReference>
<protein>
    <submittedName>
        <fullName evidence="4">Superoxide dismutase copper/zinc binding</fullName>
    </submittedName>
</protein>
<dbReference type="KEGG" id="bid:Bind_1561"/>
<dbReference type="Proteomes" id="UP000001695">
    <property type="component" value="Chromosome"/>
</dbReference>
<evidence type="ECO:0000313" key="4">
    <source>
        <dbReference type="EMBL" id="ACB95193.1"/>
    </source>
</evidence>
<dbReference type="Pfam" id="PF00080">
    <property type="entry name" value="Sod_Cu"/>
    <property type="match status" value="1"/>
</dbReference>
<proteinExistence type="inferred from homology"/>
<sequence>MRGLLIAASLILAGPMALAAPAEYSSVIKGADGAELGTVDLKEGPLGVLVHFDLHGLKPGWHGVHFHAKGDCSDPKFLNSGAHVEAEGEKLAHGFLNPQGTHAADLPNVFAAADGTVHADTFSTFVSLHGEKQRPALLGGAGTALVVHENPDDYTNPPIGGAGARIACAVLK</sequence>
<dbReference type="EMBL" id="CP001016">
    <property type="protein sequence ID" value="ACB95193.1"/>
    <property type="molecule type" value="Genomic_DNA"/>
</dbReference>
<dbReference type="STRING" id="395963.Bind_1561"/>
<dbReference type="InterPro" id="IPR001424">
    <property type="entry name" value="SOD_Cu_Zn_dom"/>
</dbReference>
<evidence type="ECO:0000256" key="1">
    <source>
        <dbReference type="ARBA" id="ARBA00010457"/>
    </source>
</evidence>
<feature type="signal peptide" evidence="2">
    <location>
        <begin position="1"/>
        <end position="19"/>
    </location>
</feature>
<evidence type="ECO:0000259" key="3">
    <source>
        <dbReference type="Pfam" id="PF00080"/>
    </source>
</evidence>
<dbReference type="InterPro" id="IPR036423">
    <property type="entry name" value="SOD-like_Cu/Zn_dom_sf"/>
</dbReference>
<feature type="chain" id="PRO_5002777012" evidence="2">
    <location>
        <begin position="20"/>
        <end position="172"/>
    </location>
</feature>
<gene>
    <name evidence="4" type="ordered locus">Bind_1561</name>
</gene>
<dbReference type="OrthoDB" id="5431326at2"/>
<dbReference type="HOGENOM" id="CLU_056632_8_1_5"/>
<evidence type="ECO:0000313" key="5">
    <source>
        <dbReference type="Proteomes" id="UP000001695"/>
    </source>
</evidence>
<dbReference type="eggNOG" id="COG2032">
    <property type="taxonomic scope" value="Bacteria"/>
</dbReference>
<dbReference type="AlphaFoldDB" id="B2IBA9"/>
<evidence type="ECO:0000256" key="2">
    <source>
        <dbReference type="SAM" id="SignalP"/>
    </source>
</evidence>